<comment type="caution">
    <text evidence="3">The sequence shown here is derived from an EMBL/GenBank/DDBJ whole genome shotgun (WGS) entry which is preliminary data.</text>
</comment>
<name>A0A2H0KAT0_9BACT</name>
<evidence type="ECO:0000256" key="1">
    <source>
        <dbReference type="SAM" id="MobiDB-lite"/>
    </source>
</evidence>
<accession>A0A2H0KAT0</accession>
<dbReference type="InterPro" id="IPR002740">
    <property type="entry name" value="EVE_domain"/>
</dbReference>
<feature type="domain" description="EVE" evidence="2">
    <location>
        <begin position="25"/>
        <end position="146"/>
    </location>
</feature>
<proteinExistence type="predicted"/>
<evidence type="ECO:0000313" key="4">
    <source>
        <dbReference type="Proteomes" id="UP000229342"/>
    </source>
</evidence>
<dbReference type="InterPro" id="IPR011856">
    <property type="entry name" value="tRNA_endonuc-like_dom_sf"/>
</dbReference>
<evidence type="ECO:0000313" key="3">
    <source>
        <dbReference type="EMBL" id="PIQ68339.1"/>
    </source>
</evidence>
<organism evidence="3 4">
    <name type="scientific">Candidatus Taylorbacteria bacterium CG11_big_fil_rev_8_21_14_0_20_46_11</name>
    <dbReference type="NCBI Taxonomy" id="1975025"/>
    <lineage>
        <taxon>Bacteria</taxon>
        <taxon>Candidatus Tayloriibacteriota</taxon>
    </lineage>
</organism>
<protein>
    <recommendedName>
        <fullName evidence="2">EVE domain-containing protein</fullName>
    </recommendedName>
</protein>
<feature type="region of interest" description="Disordered" evidence="1">
    <location>
        <begin position="154"/>
        <end position="175"/>
    </location>
</feature>
<sequence>MQQYKFHLFITPIFYEKCFEYGLFGVGRTQMNQIANVHKGDFVFIYTTQKIGSRTRPFIYGPFRVISEPFFNDELVWAKDDNGKDKYPYRVKIDTTSEHICEKPISAQKLYDLREEGRVKTVIDSSALINKSVMNLLPSEGKLILESLIQQNANGSTKESPKKGHNEKENPFDPKEFLGESLKEFRLESQLETYLLQNQDKLNSLTQFVNGDKAQYFSDVYNQVSTYIAGGAVDIIVVYEKKLFDMWLKLGVGVFELKKGVLEPDTIDQLIEYIEWTARLFPGVKKEMIQGIAVGRDFGNQKDKEQEIIKKLDDYDQLYNLACYTYSVDSSGNVSFLKSA</sequence>
<dbReference type="Gene3D" id="3.10.590.10">
    <property type="entry name" value="ph1033 like domains"/>
    <property type="match status" value="1"/>
</dbReference>
<dbReference type="AlphaFoldDB" id="A0A2H0KAT0"/>
<dbReference type="InterPro" id="IPR015947">
    <property type="entry name" value="PUA-like_sf"/>
</dbReference>
<dbReference type="Gene3D" id="3.40.1350.10">
    <property type="match status" value="1"/>
</dbReference>
<evidence type="ECO:0000259" key="2">
    <source>
        <dbReference type="Pfam" id="PF01878"/>
    </source>
</evidence>
<reference evidence="3 4" key="1">
    <citation type="submission" date="2017-09" db="EMBL/GenBank/DDBJ databases">
        <title>Depth-based differentiation of microbial function through sediment-hosted aquifers and enrichment of novel symbionts in the deep terrestrial subsurface.</title>
        <authorList>
            <person name="Probst A.J."/>
            <person name="Ladd B."/>
            <person name="Jarett J.K."/>
            <person name="Geller-Mcgrath D.E."/>
            <person name="Sieber C.M."/>
            <person name="Emerson J.B."/>
            <person name="Anantharaman K."/>
            <person name="Thomas B.C."/>
            <person name="Malmstrom R."/>
            <person name="Stieglmeier M."/>
            <person name="Klingl A."/>
            <person name="Woyke T."/>
            <person name="Ryan C.M."/>
            <person name="Banfield J.F."/>
        </authorList>
    </citation>
    <scope>NUCLEOTIDE SEQUENCE [LARGE SCALE GENOMIC DNA]</scope>
    <source>
        <strain evidence="3">CG11_big_fil_rev_8_21_14_0_20_46_11</strain>
    </source>
</reference>
<dbReference type="SUPFAM" id="SSF88697">
    <property type="entry name" value="PUA domain-like"/>
    <property type="match status" value="1"/>
</dbReference>
<dbReference type="Pfam" id="PF01878">
    <property type="entry name" value="EVE"/>
    <property type="match status" value="1"/>
</dbReference>
<dbReference type="GO" id="GO:0003676">
    <property type="term" value="F:nucleic acid binding"/>
    <property type="evidence" value="ECO:0007669"/>
    <property type="project" value="InterPro"/>
</dbReference>
<dbReference type="Proteomes" id="UP000229342">
    <property type="component" value="Unassembled WGS sequence"/>
</dbReference>
<feature type="compositionally biased region" description="Basic and acidic residues" evidence="1">
    <location>
        <begin position="159"/>
        <end position="175"/>
    </location>
</feature>
<gene>
    <name evidence="3" type="ORF">COV91_04645</name>
</gene>
<dbReference type="EMBL" id="PCVG01000060">
    <property type="protein sequence ID" value="PIQ68339.1"/>
    <property type="molecule type" value="Genomic_DNA"/>
</dbReference>